<feature type="compositionally biased region" description="Acidic residues" evidence="1">
    <location>
        <begin position="138"/>
        <end position="148"/>
    </location>
</feature>
<accession>A0A9J5VZ10</accession>
<keyword evidence="3" id="KW-1185">Reference proteome</keyword>
<comment type="caution">
    <text evidence="2">The sequence shown here is derived from an EMBL/GenBank/DDBJ whole genome shotgun (WGS) entry which is preliminary data.</text>
</comment>
<protein>
    <submittedName>
        <fullName evidence="2">Uncharacterized protein</fullName>
    </submittedName>
</protein>
<dbReference type="EMBL" id="JACXVP010000140">
    <property type="protein sequence ID" value="KAG5568386.1"/>
    <property type="molecule type" value="Genomic_DNA"/>
</dbReference>
<dbReference type="InterPro" id="IPR029063">
    <property type="entry name" value="SAM-dependent_MTases_sf"/>
</dbReference>
<evidence type="ECO:0000313" key="2">
    <source>
        <dbReference type="EMBL" id="KAG5568386.1"/>
    </source>
</evidence>
<dbReference type="GO" id="GO:0005634">
    <property type="term" value="C:nucleus"/>
    <property type="evidence" value="ECO:0007669"/>
    <property type="project" value="TreeGrafter"/>
</dbReference>
<feature type="non-terminal residue" evidence="2">
    <location>
        <position position="1"/>
    </location>
</feature>
<reference evidence="2" key="1">
    <citation type="submission" date="2020-09" db="EMBL/GenBank/DDBJ databases">
        <title>De no assembly of potato wild relative species, Solanum commersonii.</title>
        <authorList>
            <person name="Cho K."/>
        </authorList>
    </citation>
    <scope>NUCLEOTIDE SEQUENCE</scope>
    <source>
        <strain evidence="2">LZ3.2</strain>
        <tissue evidence="2">Leaf</tissue>
    </source>
</reference>
<dbReference type="InterPro" id="IPR050390">
    <property type="entry name" value="C5-Methyltransferase"/>
</dbReference>
<dbReference type="GO" id="GO:0003886">
    <property type="term" value="F:DNA (cytosine-5-)-methyltransferase activity"/>
    <property type="evidence" value="ECO:0007669"/>
    <property type="project" value="TreeGrafter"/>
</dbReference>
<dbReference type="PANTHER" id="PTHR10629:SF50">
    <property type="entry name" value="DNA (CYTOSINE-5)-METHYLTRANSFERASE CMT3"/>
    <property type="match status" value="1"/>
</dbReference>
<dbReference type="Gene3D" id="3.40.50.150">
    <property type="entry name" value="Vaccinia Virus protein VP39"/>
    <property type="match status" value="1"/>
</dbReference>
<dbReference type="PANTHER" id="PTHR10629">
    <property type="entry name" value="CYTOSINE-SPECIFIC METHYLTRANSFERASE"/>
    <property type="match status" value="1"/>
</dbReference>
<dbReference type="AlphaFoldDB" id="A0A9J5VZ10"/>
<dbReference type="Proteomes" id="UP000824120">
    <property type="component" value="Unassembled WGS sequence"/>
</dbReference>
<evidence type="ECO:0000313" key="3">
    <source>
        <dbReference type="Proteomes" id="UP000824120"/>
    </source>
</evidence>
<proteinExistence type="predicted"/>
<sequence>MIVTITSNVSLHFKKSLRSTSDFYYNMKYMVLFLSFISLPLDVSSPDSEFDYTISSDSDVVRSMNKSNKRRYWTSIPVVLEVHWDVLGLKVKHPETEVRNESAEDFLLLLKEWEQLCASCSLLKSNKPAHPLLKVGDEDVEDDDDGANDDGGSGDNDECEYFEVEQILEVCYGDPKEIKKSGLYFKEPIEGLDDCQDKIKDFVTKGFKASVLPLPGEVDKIIEAKCHFTQALVDNLIYTLGDDAHVKVAYDPKKIKKSGPYLKVKDILEVCYGDPKEIKKPDFYLKTSYVGTLLARAYISGFSRFRDSKNPLQDPKNKQLE</sequence>
<dbReference type="GO" id="GO:0044027">
    <property type="term" value="P:negative regulation of gene expression via chromosomal CpG island methylation"/>
    <property type="evidence" value="ECO:0007669"/>
    <property type="project" value="TreeGrafter"/>
</dbReference>
<dbReference type="OrthoDB" id="5376140at2759"/>
<gene>
    <name evidence="2" type="ORF">H5410_064597</name>
</gene>
<evidence type="ECO:0000256" key="1">
    <source>
        <dbReference type="SAM" id="MobiDB-lite"/>
    </source>
</evidence>
<dbReference type="GO" id="GO:0003677">
    <property type="term" value="F:DNA binding"/>
    <property type="evidence" value="ECO:0007669"/>
    <property type="project" value="TreeGrafter"/>
</dbReference>
<feature type="region of interest" description="Disordered" evidence="1">
    <location>
        <begin position="133"/>
        <end position="156"/>
    </location>
</feature>
<name>A0A9J5VZ10_SOLCO</name>
<organism evidence="2 3">
    <name type="scientific">Solanum commersonii</name>
    <name type="common">Commerson's wild potato</name>
    <name type="synonym">Commerson's nightshade</name>
    <dbReference type="NCBI Taxonomy" id="4109"/>
    <lineage>
        <taxon>Eukaryota</taxon>
        <taxon>Viridiplantae</taxon>
        <taxon>Streptophyta</taxon>
        <taxon>Embryophyta</taxon>
        <taxon>Tracheophyta</taxon>
        <taxon>Spermatophyta</taxon>
        <taxon>Magnoliopsida</taxon>
        <taxon>eudicotyledons</taxon>
        <taxon>Gunneridae</taxon>
        <taxon>Pentapetalae</taxon>
        <taxon>asterids</taxon>
        <taxon>lamiids</taxon>
        <taxon>Solanales</taxon>
        <taxon>Solanaceae</taxon>
        <taxon>Solanoideae</taxon>
        <taxon>Solaneae</taxon>
        <taxon>Solanum</taxon>
    </lineage>
</organism>